<organism evidence="1 2">
    <name type="scientific">Aspergillus uvarum CBS 121591</name>
    <dbReference type="NCBI Taxonomy" id="1448315"/>
    <lineage>
        <taxon>Eukaryota</taxon>
        <taxon>Fungi</taxon>
        <taxon>Dikarya</taxon>
        <taxon>Ascomycota</taxon>
        <taxon>Pezizomycotina</taxon>
        <taxon>Eurotiomycetes</taxon>
        <taxon>Eurotiomycetidae</taxon>
        <taxon>Eurotiales</taxon>
        <taxon>Aspergillaceae</taxon>
        <taxon>Aspergillus</taxon>
        <taxon>Aspergillus subgen. Circumdati</taxon>
    </lineage>
</organism>
<dbReference type="Proteomes" id="UP000248340">
    <property type="component" value="Unassembled WGS sequence"/>
</dbReference>
<dbReference type="GeneID" id="37141657"/>
<dbReference type="AlphaFoldDB" id="A0A319E6M7"/>
<dbReference type="STRING" id="1448315.A0A319E6M7"/>
<dbReference type="RefSeq" id="XP_025496912.1">
    <property type="nucleotide sequence ID" value="XM_025638915.1"/>
</dbReference>
<protein>
    <submittedName>
        <fullName evidence="1">Uncharacterized protein</fullName>
    </submittedName>
</protein>
<dbReference type="OrthoDB" id="415825at2759"/>
<name>A0A319E6M7_9EURO</name>
<evidence type="ECO:0000313" key="2">
    <source>
        <dbReference type="Proteomes" id="UP000248340"/>
    </source>
</evidence>
<dbReference type="VEuPathDB" id="FungiDB:BO82DRAFT_397293"/>
<accession>A0A319E6M7</accession>
<gene>
    <name evidence="1" type="ORF">BO82DRAFT_397293</name>
</gene>
<dbReference type="EMBL" id="KZ821675">
    <property type="protein sequence ID" value="PYH86712.1"/>
    <property type="molecule type" value="Genomic_DNA"/>
</dbReference>
<evidence type="ECO:0000313" key="1">
    <source>
        <dbReference type="EMBL" id="PYH86712.1"/>
    </source>
</evidence>
<keyword evidence="2" id="KW-1185">Reference proteome</keyword>
<sequence>MSSSAWPRPSGTKHILLLATGCPADAGPTKERLARDLAIQAPFSVLGEDAEVHALQNGFKDYHDATKIWGPHFARLQVLRRWYDPCARSKGAIGVQNDSDWGCYPRNMWSSIISRS</sequence>
<proteinExistence type="predicted"/>
<reference evidence="1 2" key="1">
    <citation type="submission" date="2016-12" db="EMBL/GenBank/DDBJ databases">
        <title>The genomes of Aspergillus section Nigri reveals drivers in fungal speciation.</title>
        <authorList>
            <consortium name="DOE Joint Genome Institute"/>
            <person name="Vesth T.C."/>
            <person name="Nybo J."/>
            <person name="Theobald S."/>
            <person name="Brandl J."/>
            <person name="Frisvad J.C."/>
            <person name="Nielsen K.F."/>
            <person name="Lyhne E.K."/>
            <person name="Kogle M.E."/>
            <person name="Kuo A."/>
            <person name="Riley R."/>
            <person name="Clum A."/>
            <person name="Nolan M."/>
            <person name="Lipzen A."/>
            <person name="Salamov A."/>
            <person name="Henrissat B."/>
            <person name="Wiebenga A."/>
            <person name="De Vries R.P."/>
            <person name="Grigoriev I.V."/>
            <person name="Mortensen U.H."/>
            <person name="Andersen M.R."/>
            <person name="Baker S.E."/>
        </authorList>
    </citation>
    <scope>NUCLEOTIDE SEQUENCE [LARGE SCALE GENOMIC DNA]</scope>
    <source>
        <strain evidence="1 2">CBS 121591</strain>
    </source>
</reference>